<dbReference type="PIRSF" id="PIRSF001399">
    <property type="entry name" value="DHquinase_II"/>
    <property type="match status" value="1"/>
</dbReference>
<dbReference type="EMBL" id="JBHTMU010000024">
    <property type="protein sequence ID" value="MFD1343375.1"/>
    <property type="molecule type" value="Genomic_DNA"/>
</dbReference>
<dbReference type="PANTHER" id="PTHR21272">
    <property type="entry name" value="CATABOLIC 3-DEHYDROQUINASE"/>
    <property type="match status" value="1"/>
</dbReference>
<evidence type="ECO:0000256" key="1">
    <source>
        <dbReference type="ARBA" id="ARBA00001864"/>
    </source>
</evidence>
<feature type="binding site" evidence="9">
    <location>
        <position position="80"/>
    </location>
    <ligand>
        <name>substrate</name>
    </ligand>
</feature>
<feature type="binding site" evidence="9">
    <location>
        <position position="111"/>
    </location>
    <ligand>
        <name>substrate</name>
    </ligand>
</feature>
<evidence type="ECO:0000256" key="2">
    <source>
        <dbReference type="ARBA" id="ARBA00003924"/>
    </source>
</evidence>
<sequence length="145" mass="15587">MQRLLILNGPNLNLLGTRQPEVYGRTTLADIESMCRAHAETVGVDLDFDQSNHEGALVDAIHAAKGRSAGIILNAGAYTHTSIALMDAIASVELPAIELHLSNVHAREDFRHVSYIARVAVGVICGFGARGYTLAMDALVSHLDR</sequence>
<dbReference type="InterPro" id="IPR018509">
    <property type="entry name" value="DHquinase_II_CS"/>
</dbReference>
<dbReference type="PROSITE" id="PS01029">
    <property type="entry name" value="DEHYDROQUINASE_II"/>
    <property type="match status" value="1"/>
</dbReference>
<dbReference type="InterPro" id="IPR001874">
    <property type="entry name" value="DHquinase_II"/>
</dbReference>
<organism evidence="10 11">
    <name type="scientific">Litorisediminicola beolgyonensis</name>
    <dbReference type="NCBI Taxonomy" id="1173614"/>
    <lineage>
        <taxon>Bacteria</taxon>
        <taxon>Pseudomonadati</taxon>
        <taxon>Pseudomonadota</taxon>
        <taxon>Alphaproteobacteria</taxon>
        <taxon>Rhodobacterales</taxon>
        <taxon>Paracoccaceae</taxon>
        <taxon>Litorisediminicola</taxon>
    </lineage>
</organism>
<evidence type="ECO:0000313" key="11">
    <source>
        <dbReference type="Proteomes" id="UP001597135"/>
    </source>
</evidence>
<gene>
    <name evidence="9 10" type="primary">aroQ</name>
    <name evidence="10" type="ORF">ACFQ4E_13180</name>
</gene>
<feature type="active site" description="Proton donor" evidence="9">
    <location>
        <position position="100"/>
    </location>
</feature>
<name>A0ABW3ZKS0_9RHOB</name>
<dbReference type="RefSeq" id="WP_386804282.1">
    <property type="nucleotide sequence ID" value="NZ_JBHTMU010000024.1"/>
</dbReference>
<feature type="binding site" evidence="9">
    <location>
        <position position="74"/>
    </location>
    <ligand>
        <name>substrate</name>
    </ligand>
</feature>
<comment type="pathway">
    <text evidence="3 9">Metabolic intermediate biosynthesis; chorismate biosynthesis; chorismate from D-erythrose 4-phosphate and phosphoenolpyruvate: step 3/7.</text>
</comment>
<keyword evidence="11" id="KW-1185">Reference proteome</keyword>
<dbReference type="HAMAP" id="MF_00169">
    <property type="entry name" value="AroQ"/>
    <property type="match status" value="1"/>
</dbReference>
<evidence type="ECO:0000256" key="8">
    <source>
        <dbReference type="ARBA" id="ARBA00023239"/>
    </source>
</evidence>
<keyword evidence="9" id="KW-0028">Amino-acid biosynthesis</keyword>
<reference evidence="11" key="1">
    <citation type="journal article" date="2019" name="Int. J. Syst. Evol. Microbiol.">
        <title>The Global Catalogue of Microorganisms (GCM) 10K type strain sequencing project: providing services to taxonomists for standard genome sequencing and annotation.</title>
        <authorList>
            <consortium name="The Broad Institute Genomics Platform"/>
            <consortium name="The Broad Institute Genome Sequencing Center for Infectious Disease"/>
            <person name="Wu L."/>
            <person name="Ma J."/>
        </authorList>
    </citation>
    <scope>NUCLEOTIDE SEQUENCE [LARGE SCALE GENOMIC DNA]</scope>
    <source>
        <strain evidence="11">CCUG 62953</strain>
    </source>
</reference>
<comment type="similarity">
    <text evidence="4 9">Belongs to the type-II 3-dehydroquinase family.</text>
</comment>
<evidence type="ECO:0000256" key="4">
    <source>
        <dbReference type="ARBA" id="ARBA00011037"/>
    </source>
</evidence>
<comment type="caution">
    <text evidence="10">The sequence shown here is derived from an EMBL/GenBank/DDBJ whole genome shotgun (WGS) entry which is preliminary data.</text>
</comment>
<feature type="site" description="Transition state stabilizer" evidence="9">
    <location>
        <position position="18"/>
    </location>
</feature>
<dbReference type="GO" id="GO:0003855">
    <property type="term" value="F:3-dehydroquinate dehydratase activity"/>
    <property type="evidence" value="ECO:0007669"/>
    <property type="project" value="UniProtKB-EC"/>
</dbReference>
<dbReference type="Gene3D" id="3.40.50.9100">
    <property type="entry name" value="Dehydroquinase, class II"/>
    <property type="match status" value="1"/>
</dbReference>
<dbReference type="NCBIfam" id="TIGR01088">
    <property type="entry name" value="aroQ"/>
    <property type="match status" value="1"/>
</dbReference>
<evidence type="ECO:0000256" key="3">
    <source>
        <dbReference type="ARBA" id="ARBA00004902"/>
    </source>
</evidence>
<dbReference type="EC" id="4.2.1.10" evidence="6 9"/>
<dbReference type="NCBIfam" id="NF003805">
    <property type="entry name" value="PRK05395.1-2"/>
    <property type="match status" value="1"/>
</dbReference>
<protein>
    <recommendedName>
        <fullName evidence="6 9">3-dehydroquinate dehydratase</fullName>
        <shortName evidence="9">3-dehydroquinase</shortName>
        <ecNumber evidence="6 9">4.2.1.10</ecNumber>
    </recommendedName>
    <alternativeName>
        <fullName evidence="9">Type II DHQase</fullName>
    </alternativeName>
</protein>
<dbReference type="Proteomes" id="UP001597135">
    <property type="component" value="Unassembled WGS sequence"/>
</dbReference>
<dbReference type="NCBIfam" id="NF003806">
    <property type="entry name" value="PRK05395.1-3"/>
    <property type="match status" value="1"/>
</dbReference>
<dbReference type="InterPro" id="IPR036441">
    <property type="entry name" value="DHquinase_II_sf"/>
</dbReference>
<feature type="active site" description="Proton acceptor" evidence="9">
    <location>
        <position position="23"/>
    </location>
</feature>
<keyword evidence="8 9" id="KW-0456">Lyase</keyword>
<dbReference type="Pfam" id="PF01220">
    <property type="entry name" value="DHquinase_II"/>
    <property type="match status" value="1"/>
</dbReference>
<feature type="binding site" evidence="9">
    <location>
        <position position="87"/>
    </location>
    <ligand>
        <name>substrate</name>
    </ligand>
</feature>
<dbReference type="PANTHER" id="PTHR21272:SF3">
    <property type="entry name" value="CATABOLIC 3-DEHYDROQUINASE"/>
    <property type="match status" value="1"/>
</dbReference>
<dbReference type="NCBIfam" id="NF003804">
    <property type="entry name" value="PRK05395.1-1"/>
    <property type="match status" value="1"/>
</dbReference>
<proteinExistence type="inferred from homology"/>
<evidence type="ECO:0000256" key="6">
    <source>
        <dbReference type="ARBA" id="ARBA00012060"/>
    </source>
</evidence>
<dbReference type="SUPFAM" id="SSF52304">
    <property type="entry name" value="Type II 3-dehydroquinate dehydratase"/>
    <property type="match status" value="1"/>
</dbReference>
<evidence type="ECO:0000313" key="10">
    <source>
        <dbReference type="EMBL" id="MFD1343375.1"/>
    </source>
</evidence>
<dbReference type="NCBIfam" id="NF003807">
    <property type="entry name" value="PRK05395.1-4"/>
    <property type="match status" value="1"/>
</dbReference>
<accession>A0ABW3ZKS0</accession>
<dbReference type="CDD" id="cd00466">
    <property type="entry name" value="DHQase_II"/>
    <property type="match status" value="1"/>
</dbReference>
<feature type="binding site" evidence="9">
    <location>
        <begin position="101"/>
        <end position="102"/>
    </location>
    <ligand>
        <name>substrate</name>
    </ligand>
</feature>
<evidence type="ECO:0000256" key="5">
    <source>
        <dbReference type="ARBA" id="ARBA00011193"/>
    </source>
</evidence>
<keyword evidence="7 9" id="KW-0057">Aromatic amino acid biosynthesis</keyword>
<comment type="subunit">
    <text evidence="5 9">Homododecamer.</text>
</comment>
<evidence type="ECO:0000256" key="7">
    <source>
        <dbReference type="ARBA" id="ARBA00023141"/>
    </source>
</evidence>
<evidence type="ECO:0000256" key="9">
    <source>
        <dbReference type="HAMAP-Rule" id="MF_00169"/>
    </source>
</evidence>
<comment type="catalytic activity">
    <reaction evidence="1 9">
        <text>3-dehydroquinate = 3-dehydroshikimate + H2O</text>
        <dbReference type="Rhea" id="RHEA:21096"/>
        <dbReference type="ChEBI" id="CHEBI:15377"/>
        <dbReference type="ChEBI" id="CHEBI:16630"/>
        <dbReference type="ChEBI" id="CHEBI:32364"/>
        <dbReference type="EC" id="4.2.1.10"/>
    </reaction>
</comment>
<comment type="function">
    <text evidence="2 9">Catalyzes a trans-dehydration via an enolate intermediate.</text>
</comment>